<dbReference type="Proteomes" id="UP000610456">
    <property type="component" value="Unassembled WGS sequence"/>
</dbReference>
<reference evidence="4" key="2">
    <citation type="submission" date="2020-09" db="EMBL/GenBank/DDBJ databases">
        <authorList>
            <person name="Sun Q."/>
            <person name="Kim S."/>
        </authorList>
    </citation>
    <scope>NUCLEOTIDE SEQUENCE</scope>
    <source>
        <strain evidence="4">KCTC 12719</strain>
    </source>
</reference>
<feature type="domain" description="Glycosyl transferase family 1" evidence="2">
    <location>
        <begin position="177"/>
        <end position="311"/>
    </location>
</feature>
<feature type="domain" description="Glycosyltransferase subfamily 4-like N-terminal" evidence="3">
    <location>
        <begin position="4"/>
        <end position="163"/>
    </location>
</feature>
<sequence length="388" mass="43873">MSISKYTHMIARGMRAKGHQVQIWTAPPVLTKVKWPGLLKKYIGYIDQFLFFPILVRLKIGRLDKETLFVFSDQALGPWVPLVSDRPHVIHCHDFMAQKSAKGGFEENRLKWSGKIYQQFIRRGFNRGKNFICISENTRQDLMSFLVSPPDICNVIYNGLNQDFKTADPDQARFKLSAALKLPLQNGFILHVGGNHFYKNRGGIVKIYARWRTQTKNKLPLLFVGAGPDHKMEILLKQCEFSQDIFFAMQVGDDLLRTCYQGASVLLFPSLEEGFGWPIAEAMASGCPVVTTQKAPMTEVGGDAASYIPPYDKTAETAWLKECASILHKVLSLPVEERASMVANGLKNARRFNNEAALEAIANSYQKVLRQWELTTVSPHEKEVFTAK</sequence>
<dbReference type="Pfam" id="PF13439">
    <property type="entry name" value="Glyco_transf_4"/>
    <property type="match status" value="1"/>
</dbReference>
<dbReference type="GO" id="GO:0009103">
    <property type="term" value="P:lipopolysaccharide biosynthetic process"/>
    <property type="evidence" value="ECO:0007669"/>
    <property type="project" value="TreeGrafter"/>
</dbReference>
<dbReference type="CDD" id="cd03809">
    <property type="entry name" value="GT4_MtfB-like"/>
    <property type="match status" value="1"/>
</dbReference>
<comment type="caution">
    <text evidence="4">The sequence shown here is derived from an EMBL/GenBank/DDBJ whole genome shotgun (WGS) entry which is preliminary data.</text>
</comment>
<dbReference type="PANTHER" id="PTHR46401:SF2">
    <property type="entry name" value="GLYCOSYLTRANSFERASE WBBK-RELATED"/>
    <property type="match status" value="1"/>
</dbReference>
<dbReference type="PANTHER" id="PTHR46401">
    <property type="entry name" value="GLYCOSYLTRANSFERASE WBBK-RELATED"/>
    <property type="match status" value="1"/>
</dbReference>
<proteinExistence type="predicted"/>
<evidence type="ECO:0000259" key="2">
    <source>
        <dbReference type="Pfam" id="PF00534"/>
    </source>
</evidence>
<dbReference type="EMBL" id="BMXB01000020">
    <property type="protein sequence ID" value="GHA48841.1"/>
    <property type="molecule type" value="Genomic_DNA"/>
</dbReference>
<organism evidence="4 5">
    <name type="scientific">Salinimicrobium marinum</name>
    <dbReference type="NCBI Taxonomy" id="680283"/>
    <lineage>
        <taxon>Bacteria</taxon>
        <taxon>Pseudomonadati</taxon>
        <taxon>Bacteroidota</taxon>
        <taxon>Flavobacteriia</taxon>
        <taxon>Flavobacteriales</taxon>
        <taxon>Flavobacteriaceae</taxon>
        <taxon>Salinimicrobium</taxon>
    </lineage>
</organism>
<dbReference type="GO" id="GO:0016757">
    <property type="term" value="F:glycosyltransferase activity"/>
    <property type="evidence" value="ECO:0007669"/>
    <property type="project" value="InterPro"/>
</dbReference>
<evidence type="ECO:0000259" key="3">
    <source>
        <dbReference type="Pfam" id="PF13439"/>
    </source>
</evidence>
<dbReference type="Gene3D" id="3.40.50.2000">
    <property type="entry name" value="Glycogen Phosphorylase B"/>
    <property type="match status" value="2"/>
</dbReference>
<keyword evidence="1" id="KW-0808">Transferase</keyword>
<dbReference type="InterPro" id="IPR028098">
    <property type="entry name" value="Glyco_trans_4-like_N"/>
</dbReference>
<dbReference type="Pfam" id="PF00534">
    <property type="entry name" value="Glycos_transf_1"/>
    <property type="match status" value="1"/>
</dbReference>
<gene>
    <name evidence="4" type="ORF">GCM10007103_32110</name>
</gene>
<reference evidence="4" key="1">
    <citation type="journal article" date="2014" name="Int. J. Syst. Evol. Microbiol.">
        <title>Complete genome sequence of Corynebacterium casei LMG S-19264T (=DSM 44701T), isolated from a smear-ripened cheese.</title>
        <authorList>
            <consortium name="US DOE Joint Genome Institute (JGI-PGF)"/>
            <person name="Walter F."/>
            <person name="Albersmeier A."/>
            <person name="Kalinowski J."/>
            <person name="Ruckert C."/>
        </authorList>
    </citation>
    <scope>NUCLEOTIDE SEQUENCE</scope>
    <source>
        <strain evidence="4">KCTC 12719</strain>
    </source>
</reference>
<keyword evidence="5" id="KW-1185">Reference proteome</keyword>
<dbReference type="InterPro" id="IPR001296">
    <property type="entry name" value="Glyco_trans_1"/>
</dbReference>
<protein>
    <submittedName>
        <fullName evidence="4">Uncharacterized protein</fullName>
    </submittedName>
</protein>
<dbReference type="SUPFAM" id="SSF53756">
    <property type="entry name" value="UDP-Glycosyltransferase/glycogen phosphorylase"/>
    <property type="match status" value="1"/>
</dbReference>
<evidence type="ECO:0000313" key="4">
    <source>
        <dbReference type="EMBL" id="GHA48841.1"/>
    </source>
</evidence>
<name>A0A918SKX5_9FLAO</name>
<evidence type="ECO:0000313" key="5">
    <source>
        <dbReference type="Proteomes" id="UP000610456"/>
    </source>
</evidence>
<evidence type="ECO:0000256" key="1">
    <source>
        <dbReference type="ARBA" id="ARBA00022679"/>
    </source>
</evidence>
<accession>A0A918SKX5</accession>
<dbReference type="AlphaFoldDB" id="A0A918SKX5"/>